<gene>
    <name evidence="4" type="ORF">C8E99_0474</name>
</gene>
<keyword evidence="4" id="KW-0255">Endonuclease</keyword>
<dbReference type="OrthoDB" id="5177627at2"/>
<reference evidence="4 5" key="1">
    <citation type="submission" date="2018-07" db="EMBL/GenBank/DDBJ databases">
        <title>Sequencing the genomes of 1000 actinobacteria strains.</title>
        <authorList>
            <person name="Klenk H.-P."/>
        </authorList>
    </citation>
    <scope>NUCLEOTIDE SEQUENCE [LARGE SCALE GENOMIC DNA]</scope>
    <source>
        <strain evidence="4 5">DSM 14442</strain>
    </source>
</reference>
<feature type="compositionally biased region" description="Pro residues" evidence="2">
    <location>
        <begin position="439"/>
        <end position="451"/>
    </location>
</feature>
<feature type="domain" description="HNH nuclease" evidence="3">
    <location>
        <begin position="542"/>
        <end position="594"/>
    </location>
</feature>
<dbReference type="CDD" id="cd00085">
    <property type="entry name" value="HNHc"/>
    <property type="match status" value="1"/>
</dbReference>
<dbReference type="AlphaFoldDB" id="A0A3D9LB43"/>
<protein>
    <submittedName>
        <fullName evidence="4">HNH endonuclease</fullName>
    </submittedName>
</protein>
<dbReference type="InterPro" id="IPR003615">
    <property type="entry name" value="HNH_nuc"/>
</dbReference>
<keyword evidence="5" id="KW-1185">Reference proteome</keyword>
<keyword evidence="4" id="KW-0540">Nuclease</keyword>
<dbReference type="Gene3D" id="1.10.30.50">
    <property type="match status" value="1"/>
</dbReference>
<evidence type="ECO:0000313" key="4">
    <source>
        <dbReference type="EMBL" id="REE02697.1"/>
    </source>
</evidence>
<dbReference type="Proteomes" id="UP000256727">
    <property type="component" value="Unassembled WGS sequence"/>
</dbReference>
<accession>A0A3D9LB43</accession>
<evidence type="ECO:0000259" key="3">
    <source>
        <dbReference type="SMART" id="SM00507"/>
    </source>
</evidence>
<dbReference type="GO" id="GO:0008270">
    <property type="term" value="F:zinc ion binding"/>
    <property type="evidence" value="ECO:0007669"/>
    <property type="project" value="InterPro"/>
</dbReference>
<feature type="compositionally biased region" description="Polar residues" evidence="2">
    <location>
        <begin position="421"/>
        <end position="436"/>
    </location>
</feature>
<dbReference type="GO" id="GO:0004519">
    <property type="term" value="F:endonuclease activity"/>
    <property type="evidence" value="ECO:0007669"/>
    <property type="project" value="UniProtKB-KW"/>
</dbReference>
<feature type="compositionally biased region" description="Gly residues" evidence="2">
    <location>
        <begin position="321"/>
        <end position="336"/>
    </location>
</feature>
<feature type="region of interest" description="Disordered" evidence="2">
    <location>
        <begin position="421"/>
        <end position="481"/>
    </location>
</feature>
<comment type="similarity">
    <text evidence="1">Belongs to the Rv1128c/1148c/1588c/1702c/1945/3466 family.</text>
</comment>
<organism evidence="4 5">
    <name type="scientific">Citricoccus muralis</name>
    <dbReference type="NCBI Taxonomy" id="169134"/>
    <lineage>
        <taxon>Bacteria</taxon>
        <taxon>Bacillati</taxon>
        <taxon>Actinomycetota</taxon>
        <taxon>Actinomycetes</taxon>
        <taxon>Micrococcales</taxon>
        <taxon>Micrococcaceae</taxon>
        <taxon>Citricoccus</taxon>
    </lineage>
</organism>
<evidence type="ECO:0000256" key="1">
    <source>
        <dbReference type="ARBA" id="ARBA00023450"/>
    </source>
</evidence>
<dbReference type="SMART" id="SM00507">
    <property type="entry name" value="HNHc"/>
    <property type="match status" value="1"/>
</dbReference>
<proteinExistence type="inferred from homology"/>
<comment type="caution">
    <text evidence="4">The sequence shown here is derived from an EMBL/GenBank/DDBJ whole genome shotgun (WGS) entry which is preliminary data.</text>
</comment>
<name>A0A3D9LB43_9MICC</name>
<evidence type="ECO:0000256" key="2">
    <source>
        <dbReference type="SAM" id="MobiDB-lite"/>
    </source>
</evidence>
<evidence type="ECO:0000313" key="5">
    <source>
        <dbReference type="Proteomes" id="UP000256727"/>
    </source>
</evidence>
<dbReference type="Pfam" id="PF02720">
    <property type="entry name" value="DUF222"/>
    <property type="match status" value="2"/>
</dbReference>
<sequence length="633" mass="67552">MTAEEMEPSRGLDELAEWATPEVLDVARHALELLAERLSGPTTVDAFERVVPPPPDLDWSGLTSLTPIVPGESPHGPDFVAAPETFASGSLPVIHRRVEDLGRLLTAVHTSLAGHAAHAMDEGSLREPMLGIPGGAKPFRDAPDWMVKTLRIPRPEARKRIHRAQQVQPPVPEITGHQRSATYPILAEAFLQGHLDPCTLDLISTALDQTKKDAEATNADPSLTADWLSRGEETLTAQATVLDPELMRHACARWRQWAQHALNPDGAEPSDAVPSVQQGLSYRGKRRGLHLWKIAADDLQHEVLSTIAGAATNPRAQSEGIQGGGAQNEGVQGGGEATDSMTSAAEAPVPDLPDGANLWPDAGVVSVDRRSRHQRQLDGLTSALMGALALVEGNGLPSSGGNRPLVMVTIDYETLAGQVVRSQASPGETSTASMSTGYPRPPSPPEPPEASKPPDEPTKPGQPNEPSEPADPGKSGKTGEADVIPVGALDVGTFKSEAAFTGPISPSTIRTLACDADILPVVMGGAGQVLDVGRTQRLFPPRLRRAITARDGGCASPGCTMPAPWCEVHHIQWWTHGGATSVDNGVLLCSRHHHAVHSGSWHISVEDDGVPWFVPAPYLDPFRTPQRNRYWRA</sequence>
<feature type="region of interest" description="Disordered" evidence="2">
    <location>
        <begin position="314"/>
        <end position="356"/>
    </location>
</feature>
<dbReference type="RefSeq" id="WP_115930950.1">
    <property type="nucleotide sequence ID" value="NZ_QREH01000001.1"/>
</dbReference>
<dbReference type="InterPro" id="IPR003870">
    <property type="entry name" value="DUF222"/>
</dbReference>
<dbReference type="InterPro" id="IPR002711">
    <property type="entry name" value="HNH"/>
</dbReference>
<dbReference type="EMBL" id="QREH01000001">
    <property type="protein sequence ID" value="REE02697.1"/>
    <property type="molecule type" value="Genomic_DNA"/>
</dbReference>
<dbReference type="GO" id="GO:0003676">
    <property type="term" value="F:nucleic acid binding"/>
    <property type="evidence" value="ECO:0007669"/>
    <property type="project" value="InterPro"/>
</dbReference>
<dbReference type="Pfam" id="PF01844">
    <property type="entry name" value="HNH"/>
    <property type="match status" value="1"/>
</dbReference>
<keyword evidence="4" id="KW-0378">Hydrolase</keyword>